<dbReference type="Proteomes" id="UP000245462">
    <property type="component" value="Unassembled WGS sequence"/>
</dbReference>
<keyword evidence="2" id="KW-1185">Reference proteome</keyword>
<protein>
    <submittedName>
        <fullName evidence="1">Uncharacterized protein</fullName>
    </submittedName>
</protein>
<dbReference type="EMBL" id="QEKY01000006">
    <property type="protein sequence ID" value="PVZ11606.1"/>
    <property type="molecule type" value="Genomic_DNA"/>
</dbReference>
<accession>A0A2U1FHH6</accession>
<proteinExistence type="predicted"/>
<gene>
    <name evidence="1" type="ORF">C7382_10668</name>
</gene>
<evidence type="ECO:0000313" key="1">
    <source>
        <dbReference type="EMBL" id="PVZ11606.1"/>
    </source>
</evidence>
<dbReference type="AlphaFoldDB" id="A0A2U1FHH6"/>
<organism evidence="1 2">
    <name type="scientific">Porphyromonas loveana</name>
    <dbReference type="NCBI Taxonomy" id="1884669"/>
    <lineage>
        <taxon>Bacteria</taxon>
        <taxon>Pseudomonadati</taxon>
        <taxon>Bacteroidota</taxon>
        <taxon>Bacteroidia</taxon>
        <taxon>Bacteroidales</taxon>
        <taxon>Porphyromonadaceae</taxon>
        <taxon>Porphyromonas</taxon>
    </lineage>
</organism>
<comment type="caution">
    <text evidence="1">The sequence shown here is derived from an EMBL/GenBank/DDBJ whole genome shotgun (WGS) entry which is preliminary data.</text>
</comment>
<sequence length="52" mass="5924">MLHPNSPIITIRFRKTDFDLVLLPERPSKGCLFGTNPNKSAWLFGVENFFGT</sequence>
<reference evidence="1 2" key="1">
    <citation type="submission" date="2018-04" db="EMBL/GenBank/DDBJ databases">
        <title>Genomic Encyclopedia of Type Strains, Phase IV (KMG-IV): sequencing the most valuable type-strain genomes for metagenomic binning, comparative biology and taxonomic classification.</title>
        <authorList>
            <person name="Goeker M."/>
        </authorList>
    </citation>
    <scope>NUCLEOTIDE SEQUENCE [LARGE SCALE GENOMIC DNA]</scope>
    <source>
        <strain evidence="1 2">DSM 28520</strain>
    </source>
</reference>
<evidence type="ECO:0000313" key="2">
    <source>
        <dbReference type="Proteomes" id="UP000245462"/>
    </source>
</evidence>
<name>A0A2U1FHH6_9PORP</name>